<evidence type="ECO:0000256" key="1">
    <source>
        <dbReference type="SAM" id="MobiDB-lite"/>
    </source>
</evidence>
<dbReference type="EMBL" id="GBRH01274731">
    <property type="protein sequence ID" value="JAD23164.1"/>
    <property type="molecule type" value="Transcribed_RNA"/>
</dbReference>
<proteinExistence type="predicted"/>
<organism evidence="2">
    <name type="scientific">Arundo donax</name>
    <name type="common">Giant reed</name>
    <name type="synonym">Donax arundinaceus</name>
    <dbReference type="NCBI Taxonomy" id="35708"/>
    <lineage>
        <taxon>Eukaryota</taxon>
        <taxon>Viridiplantae</taxon>
        <taxon>Streptophyta</taxon>
        <taxon>Embryophyta</taxon>
        <taxon>Tracheophyta</taxon>
        <taxon>Spermatophyta</taxon>
        <taxon>Magnoliopsida</taxon>
        <taxon>Liliopsida</taxon>
        <taxon>Poales</taxon>
        <taxon>Poaceae</taxon>
        <taxon>PACMAD clade</taxon>
        <taxon>Arundinoideae</taxon>
        <taxon>Arundineae</taxon>
        <taxon>Arundo</taxon>
    </lineage>
</organism>
<reference evidence="2" key="1">
    <citation type="submission" date="2014-09" db="EMBL/GenBank/DDBJ databases">
        <authorList>
            <person name="Magalhaes I.L.F."/>
            <person name="Oliveira U."/>
            <person name="Santos F.R."/>
            <person name="Vidigal T.H.D.A."/>
            <person name="Brescovit A.D."/>
            <person name="Santos A.J."/>
        </authorList>
    </citation>
    <scope>NUCLEOTIDE SEQUENCE</scope>
    <source>
        <tissue evidence="2">Shoot tissue taken approximately 20 cm above the soil surface</tissue>
    </source>
</reference>
<name>A0A0A8YB31_ARUDO</name>
<evidence type="ECO:0000313" key="2">
    <source>
        <dbReference type="EMBL" id="JAD23164.1"/>
    </source>
</evidence>
<dbReference type="AlphaFoldDB" id="A0A0A8YB31"/>
<accession>A0A0A8YB31</accession>
<sequence>MVTDTSYPLLCTKHASLLCTKHAGSLVSAHARSILFCFRTRASTAARTRKGRTISDAETSPAPCPAVSA</sequence>
<reference evidence="2" key="2">
    <citation type="journal article" date="2015" name="Data Brief">
        <title>Shoot transcriptome of the giant reed, Arundo donax.</title>
        <authorList>
            <person name="Barrero R.A."/>
            <person name="Guerrero F.D."/>
            <person name="Moolhuijzen P."/>
            <person name="Goolsby J.A."/>
            <person name="Tidwell J."/>
            <person name="Bellgard S.E."/>
            <person name="Bellgard M.I."/>
        </authorList>
    </citation>
    <scope>NUCLEOTIDE SEQUENCE</scope>
    <source>
        <tissue evidence="2">Shoot tissue taken approximately 20 cm above the soil surface</tissue>
    </source>
</reference>
<protein>
    <submittedName>
        <fullName evidence="2">Uncharacterized protein</fullName>
    </submittedName>
</protein>
<feature type="region of interest" description="Disordered" evidence="1">
    <location>
        <begin position="46"/>
        <end position="69"/>
    </location>
</feature>